<feature type="region of interest" description="Disordered" evidence="11">
    <location>
        <begin position="794"/>
        <end position="980"/>
    </location>
</feature>
<dbReference type="Gene3D" id="3.80.10.10">
    <property type="entry name" value="Ribonuclease Inhibitor"/>
    <property type="match status" value="2"/>
</dbReference>
<dbReference type="PROSITE" id="PS51450">
    <property type="entry name" value="LRR"/>
    <property type="match status" value="2"/>
</dbReference>
<feature type="compositionally biased region" description="Basic and acidic residues" evidence="11">
    <location>
        <begin position="2313"/>
        <end position="2323"/>
    </location>
</feature>
<feature type="compositionally biased region" description="Polar residues" evidence="11">
    <location>
        <begin position="1749"/>
        <end position="1770"/>
    </location>
</feature>
<feature type="domain" description="Ig-like" evidence="13">
    <location>
        <begin position="1630"/>
        <end position="1720"/>
    </location>
</feature>
<dbReference type="InterPro" id="IPR001611">
    <property type="entry name" value="Leu-rich_rpt"/>
</dbReference>
<dbReference type="PANTHER" id="PTHR45842">
    <property type="entry name" value="SYNAPTIC ADHESION-LIKE MOLECULE SALM"/>
    <property type="match status" value="1"/>
</dbReference>
<dbReference type="InterPro" id="IPR007110">
    <property type="entry name" value="Ig-like_dom"/>
</dbReference>
<feature type="compositionally biased region" description="Polar residues" evidence="11">
    <location>
        <begin position="1835"/>
        <end position="1850"/>
    </location>
</feature>
<proteinExistence type="predicted"/>
<dbReference type="SMART" id="SM00369">
    <property type="entry name" value="LRR_TYP"/>
    <property type="match status" value="6"/>
</dbReference>
<feature type="compositionally biased region" description="Polar residues" evidence="11">
    <location>
        <begin position="2337"/>
        <end position="2371"/>
    </location>
</feature>
<dbReference type="InterPro" id="IPR003591">
    <property type="entry name" value="Leu-rich_rpt_typical-subtyp"/>
</dbReference>
<feature type="domain" description="Ig-like" evidence="13">
    <location>
        <begin position="2073"/>
        <end position="2168"/>
    </location>
</feature>
<feature type="signal peptide" evidence="12">
    <location>
        <begin position="1"/>
        <end position="28"/>
    </location>
</feature>
<dbReference type="InterPro" id="IPR032675">
    <property type="entry name" value="LRR_dom_sf"/>
</dbReference>
<feature type="compositionally biased region" description="Low complexity" evidence="11">
    <location>
        <begin position="1200"/>
        <end position="1216"/>
    </location>
</feature>
<feature type="domain" description="Ig-like" evidence="13">
    <location>
        <begin position="468"/>
        <end position="562"/>
    </location>
</feature>
<dbReference type="SUPFAM" id="SSF48726">
    <property type="entry name" value="Immunoglobulin"/>
    <property type="match status" value="11"/>
</dbReference>
<dbReference type="GO" id="GO:0016020">
    <property type="term" value="C:membrane"/>
    <property type="evidence" value="ECO:0007669"/>
    <property type="project" value="UniProtKB-SubCell"/>
</dbReference>
<feature type="compositionally biased region" description="Polar residues" evidence="11">
    <location>
        <begin position="1101"/>
        <end position="1110"/>
    </location>
</feature>
<feature type="compositionally biased region" description="Polar residues" evidence="11">
    <location>
        <begin position="1406"/>
        <end position="1422"/>
    </location>
</feature>
<feature type="compositionally biased region" description="Polar residues" evidence="11">
    <location>
        <begin position="1073"/>
        <end position="1083"/>
    </location>
</feature>
<dbReference type="SUPFAM" id="SSF52058">
    <property type="entry name" value="L domain-like"/>
    <property type="match status" value="1"/>
</dbReference>
<dbReference type="Gene3D" id="2.60.40.10">
    <property type="entry name" value="Immunoglobulins"/>
    <property type="match status" value="11"/>
</dbReference>
<evidence type="ECO:0000313" key="14">
    <source>
        <dbReference type="Proteomes" id="UP000695023"/>
    </source>
</evidence>
<dbReference type="Pfam" id="PF13927">
    <property type="entry name" value="Ig_3"/>
    <property type="match status" value="4"/>
</dbReference>
<gene>
    <name evidence="15" type="primary">LOC102192837</name>
</gene>
<feature type="compositionally biased region" description="Basic and acidic residues" evidence="11">
    <location>
        <begin position="1372"/>
        <end position="1388"/>
    </location>
</feature>
<evidence type="ECO:0000256" key="3">
    <source>
        <dbReference type="ARBA" id="ARBA00022692"/>
    </source>
</evidence>
<feature type="compositionally biased region" description="Polar residues" evidence="11">
    <location>
        <begin position="1805"/>
        <end position="1823"/>
    </location>
</feature>
<dbReference type="PANTHER" id="PTHR45842:SF25">
    <property type="entry name" value="CARBOXYPEPTIDASE N SUBUNIT 2-LIKE"/>
    <property type="match status" value="1"/>
</dbReference>
<feature type="domain" description="Ig-like" evidence="13">
    <location>
        <begin position="1534"/>
        <end position="1625"/>
    </location>
</feature>
<dbReference type="SMART" id="SM00013">
    <property type="entry name" value="LRRNT"/>
    <property type="match status" value="1"/>
</dbReference>
<dbReference type="InterPro" id="IPR013106">
    <property type="entry name" value="Ig_V-set"/>
</dbReference>
<feature type="compositionally biased region" description="Low complexity" evidence="11">
    <location>
        <begin position="1824"/>
        <end position="1834"/>
    </location>
</feature>
<dbReference type="FunFam" id="2.60.40.10:FF:000032">
    <property type="entry name" value="palladin isoform X1"/>
    <property type="match status" value="1"/>
</dbReference>
<feature type="compositionally biased region" description="Basic and acidic residues" evidence="11">
    <location>
        <begin position="1726"/>
        <end position="1738"/>
    </location>
</feature>
<keyword evidence="9" id="KW-0325">Glycoprotein</keyword>
<feature type="domain" description="Ig-like" evidence="13">
    <location>
        <begin position="2404"/>
        <end position="2498"/>
    </location>
</feature>
<feature type="region of interest" description="Disordered" evidence="11">
    <location>
        <begin position="279"/>
        <end position="298"/>
    </location>
</feature>
<keyword evidence="3" id="KW-0812">Transmembrane</keyword>
<evidence type="ECO:0000256" key="12">
    <source>
        <dbReference type="SAM" id="SignalP"/>
    </source>
</evidence>
<feature type="compositionally biased region" description="Polar residues" evidence="11">
    <location>
        <begin position="966"/>
        <end position="975"/>
    </location>
</feature>
<feature type="region of interest" description="Disordered" evidence="11">
    <location>
        <begin position="1193"/>
        <end position="1216"/>
    </location>
</feature>
<dbReference type="InterPro" id="IPR000372">
    <property type="entry name" value="LRRNT"/>
</dbReference>
<feature type="compositionally biased region" description="Polar residues" evidence="11">
    <location>
        <begin position="2289"/>
        <end position="2312"/>
    </location>
</feature>
<dbReference type="FunFam" id="2.60.40.10:FF:000076">
    <property type="entry name" value="Leucine-rich repeat and Ig domain-containing 4"/>
    <property type="match status" value="3"/>
</dbReference>
<dbReference type="SMART" id="SM00082">
    <property type="entry name" value="LRRCT"/>
    <property type="match status" value="1"/>
</dbReference>
<evidence type="ECO:0000256" key="8">
    <source>
        <dbReference type="ARBA" id="ARBA00023157"/>
    </source>
</evidence>
<comment type="subcellular location">
    <subcellularLocation>
        <location evidence="1">Membrane</location>
        <topology evidence="1">Single-pass membrane protein</topology>
    </subcellularLocation>
</comment>
<dbReference type="InterPro" id="IPR036179">
    <property type="entry name" value="Ig-like_dom_sf"/>
</dbReference>
<dbReference type="SMART" id="SM00408">
    <property type="entry name" value="IGc2"/>
    <property type="match status" value="11"/>
</dbReference>
<dbReference type="RefSeq" id="XP_005723366.1">
    <property type="nucleotide sequence ID" value="XM_005723309.2"/>
</dbReference>
<sequence length="2774" mass="299291">MKMNRGVNVLAALLALLMLALVVPTSKSCPRTCNCYQANEVHCTFRSLLAIPPGLPAHTRRINLGFNSIRNLHDRSLAGLRRVELLMLHSNDLHHLPDAAFRDMKSLQILKLSYNKLREISSSLTFSGLTSLLRLYLDHNLLQHIHPRALLQLPSLRLLRLQGNRLHQLHPHTLCTLSLLNTYYFSTLRHLDLSNNSLTTLPKDALATAPLLETLMLQANPWSCDCRMNWFLSWTLAHPGLMKCPGGPQCPLCTSPNSLQGQGLLEQTALTCNSPVIPSPGKEAPLGTEPSEIKSSETFREPLGSASLGLSDQQGYSVDLSCNITQSFDSQDIAPPPDLSVSSSSPLPLALSLSLECPVERQSYEKLWRILAYYSETAVRLEREIMLSKSPALAYRYRQAAETDGYYHTGVKASVKARPQWLMQPAISIQLNRAQSNGHKVQLIYSTRVSAHLDPTSQLSSSSAASHPWVLISTNHTTTALAAVAGSKVQLPCPILTSGNPKAQWILPDGSELLSPSSTLDGRLRASGFVLLLQNVQLSDAGIYYCVARAGRDVDVLPLHLAVEESSVPHLGEQVGPPVTGTVGEPVSLPCRMSGSPEPYLSWILPNGNVVRRGTAVPGGLTIETNGSLYLPNPSLRDGGHYRCTAVNHYGRDALSVQLILNSQHIPALRTSFPRGPQSAAGRSTRIRAPLLRDMNEGSGDGEEVEEATVGNRKRPVSFQGPPNRRYPIGNPRRRGPVREGSRRRGGAAFSSTDQRRNLFENKRRVSTSKKKIDPQKWADLLAKIRQRTALANRGQLITTEKPTAAPVQEAEDRVTIEHEEDDDTDRGRGQGAGVEAETEGSSVDDIVLQEEELQPIQPVNTGSPTKTEIKTETETDSETEEGTERSTEKQIENETDTLRQAEIPGSQTQTAANAVTRKEPVTSYPVSGTNEIVPEPVEGDEREVNPNPSRTRPQNPRQRFFPNLVPNSRPQRPWNSHRKIGQRRRIINRPRVQLLTPNQRPLEPTNPITPAVTPDTTTNQINMLSLVSTATSAGILSTQRDHIKTAPNDVALNLFDSASSSSSPSQTPSPSYTNRYTPTAIMTHSGKRPDREEIPDSEESTLFSTPAPTHSNFVISETHVPGTHTLAHSIHKHTETQTALGKHIDTPPNKHSEKLGKNFVSILYQSSSPATHSSLVSVSSAATAKTITNPTTAPKKVYSNANASSSKSTSSAMTNEYKLPTTTAINPRTTSSTIFARTIIPTSSTTRHTASASTSATPILTSTTPATIPVVELFTTTINPNNNALISTTTDTSTTTSSSSNSFIVTSRFLNPPSTATASTTSETTKTTTTTTTTTPTFTVSAKIPSTSRAATPSTLSSTAAIMTSANTKTSSRERPSIDLADPRERLASGAPNQSRPPTDWKNAGANSIPDSHSSRTNWSPSFPVAPGAPVVRSRPRIADPHVRTVSFPAESTARLTCEAKGEPKPTITWIKVATGAVMSVHSRAQRFEVLSNGTLVIQNIQLQDRGTYICSAQSMLGRDRLLTTLEVWTRPPRMQLASYREATIHQGGEVHLECQADGVPAPLLSWVLPDRSVMTSAGPSTSRISVDTNGTLHISVTLPSDRGVYRCVASNSAGAASTSVRVHVSSLPPVIQQPREEHLLLSPGRPVYAHCSARGAPPPTLRWRIPDGTLVRPSQFLHGNLFVLTNGTLHIRKVGPNDSGSYECTASNAVGTDKRTVKLKIEGGAEGERRQGEVSHKGVKAVATERPPSSSLINDTGLSISNQPSNPFSSPKSPLEKSKTSLTLSSSHSSSNPYRSSNSSPKFNKTVTASHTHFTSVKKTNSSSLSPPSTGSINKNKVSPSITNTRVASPTDRRASTVLNPLLLSPFSKARIISTSPSSSTVPQGGILQLHCSVTGNPTPIIIWRTPSRKLVDQHLSFDRRLKVHPNGTLSVQAVTEKDAGDYLCIARNKVADDYRLLRVTVAAKPATIEPKQLLTQMVSVGKPLKVDCQASGLPDPAVHWTLPDGTMVNSVLHGEDRGGREQRLIVFSNGTLLVPAVSAGEGGEYTCYAENQGGHDTMKVKVKVMMTSVPTFTDDRSYHVMKVRQGATARIPCRATGNPTPTVTWFNPANRVIPRSLGSGYYFERVVVVSNGTLEVRIAQKIDTGNYTCQASNSAGERSRVVRLEVETPTYGLRGRVEGGGWSNNSGTDTRSGDNINNGGIIRYGLSGITDKLHNNSSSNDNDNERIRNIVPSSGVNLAISSSNPVLKNDSQNGFNGLVSGITTKLSSSVISVGVNRARNVSTKADNTGINMNRPSIIHNSNSVGNSRSTVREGSAERNPARNINEVIAGKASNDANTSGENGRLSGNSRNAGGFSSTVSNKAVGTSTHRGDDFNRSGNLGRTDSRNGGELSSNTDDKNSPNTVLGVATAVKQQAVKGQTIFLPCPSQNSRQSRLFWLLPGNGMLPSPYYGSRLTVHRNGTLELRGVRGSDGGVLVCVVRSEKGETTMRVELEVSDRQEEVRSPHRVERVGLTKVPLSRGLVESEQSLSSKPASPVLYPRISVTEKPRQSAVRLPAPPHPVGPPSSTGTASAPTVITQTASLVSIINGETLHLPCPASQTPGFTRGSFTWTMPSGKVLSQGESGDSGRYLVQEDGALTVQQASVFDRGTYTCRSTSYDSSSVSVITVPVIVIAYPPRITTGPSPVTYTRPGVAVELPCLTIATPRATVTWETPDLMQLKVMAQPRIYGNRYLSPQGSLVIQKPTSMDTGFYKCTAKNVIGVDTKATYLHVI</sequence>
<feature type="region of interest" description="Disordered" evidence="11">
    <location>
        <begin position="1365"/>
        <end position="1425"/>
    </location>
</feature>
<feature type="region of interest" description="Disordered" evidence="11">
    <location>
        <begin position="2289"/>
        <end position="2405"/>
    </location>
</feature>
<feature type="domain" description="Ig-like" evidence="13">
    <location>
        <begin position="569"/>
        <end position="662"/>
    </location>
</feature>
<feature type="compositionally biased region" description="Polar residues" evidence="11">
    <location>
        <begin position="2186"/>
        <end position="2199"/>
    </location>
</feature>
<keyword evidence="7" id="KW-0472">Membrane</keyword>
<feature type="domain" description="Ig-like" evidence="13">
    <location>
        <begin position="2576"/>
        <end position="2666"/>
    </location>
</feature>
<name>A0A9Y3QY11_9CICH</name>
<dbReference type="InterPro" id="IPR003598">
    <property type="entry name" value="Ig_sub2"/>
</dbReference>
<feature type="compositionally biased region" description="Polar residues" evidence="11">
    <location>
        <begin position="947"/>
        <end position="958"/>
    </location>
</feature>
<keyword evidence="8" id="KW-1015">Disulfide bond</keyword>
<dbReference type="FunFam" id="2.60.40.10:FF:001377">
    <property type="entry name" value="Matrix remodeling associated 5"/>
    <property type="match status" value="1"/>
</dbReference>
<feature type="compositionally biased region" description="Basic and acidic residues" evidence="11">
    <location>
        <begin position="883"/>
        <end position="900"/>
    </location>
</feature>
<dbReference type="Pfam" id="PF13855">
    <property type="entry name" value="LRR_8"/>
    <property type="match status" value="2"/>
</dbReference>
<keyword evidence="14" id="KW-1185">Reference proteome</keyword>
<dbReference type="InterPro" id="IPR013783">
    <property type="entry name" value="Ig-like_fold"/>
</dbReference>
<evidence type="ECO:0000256" key="7">
    <source>
        <dbReference type="ARBA" id="ARBA00023136"/>
    </source>
</evidence>
<feature type="region of interest" description="Disordered" evidence="11">
    <location>
        <begin position="1726"/>
        <end position="1855"/>
    </location>
</feature>
<dbReference type="Pfam" id="PF07679">
    <property type="entry name" value="I-set"/>
    <property type="match status" value="4"/>
</dbReference>
<organism evidence="14 15">
    <name type="scientific">Pundamilia nyererei</name>
    <dbReference type="NCBI Taxonomy" id="303518"/>
    <lineage>
        <taxon>Eukaryota</taxon>
        <taxon>Metazoa</taxon>
        <taxon>Chordata</taxon>
        <taxon>Craniata</taxon>
        <taxon>Vertebrata</taxon>
        <taxon>Euteleostomi</taxon>
        <taxon>Actinopterygii</taxon>
        <taxon>Neopterygii</taxon>
        <taxon>Teleostei</taxon>
        <taxon>Neoteleostei</taxon>
        <taxon>Acanthomorphata</taxon>
        <taxon>Ovalentaria</taxon>
        <taxon>Cichlomorphae</taxon>
        <taxon>Cichliformes</taxon>
        <taxon>Cichlidae</taxon>
        <taxon>African cichlids</taxon>
        <taxon>Pseudocrenilabrinae</taxon>
        <taxon>Haplochromini</taxon>
        <taxon>Pundamilia</taxon>
    </lineage>
</organism>
<feature type="domain" description="Ig-like" evidence="13">
    <location>
        <begin position="1437"/>
        <end position="1525"/>
    </location>
</feature>
<dbReference type="InterPro" id="IPR013098">
    <property type="entry name" value="Ig_I-set"/>
</dbReference>
<evidence type="ECO:0000256" key="5">
    <source>
        <dbReference type="ARBA" id="ARBA00022737"/>
    </source>
</evidence>
<dbReference type="GeneID" id="102192837"/>
<keyword evidence="10" id="KW-0393">Immunoglobulin domain</keyword>
<evidence type="ECO:0000256" key="2">
    <source>
        <dbReference type="ARBA" id="ARBA00022614"/>
    </source>
</evidence>
<evidence type="ECO:0000256" key="9">
    <source>
        <dbReference type="ARBA" id="ARBA00023180"/>
    </source>
</evidence>
<evidence type="ECO:0000256" key="11">
    <source>
        <dbReference type="SAM" id="MobiDB-lite"/>
    </source>
</evidence>
<evidence type="ECO:0000256" key="1">
    <source>
        <dbReference type="ARBA" id="ARBA00004167"/>
    </source>
</evidence>
<feature type="domain" description="Ig-like" evidence="13">
    <location>
        <begin position="2679"/>
        <end position="2772"/>
    </location>
</feature>
<dbReference type="SMART" id="SM00406">
    <property type="entry name" value="IGv"/>
    <property type="match status" value="7"/>
</dbReference>
<feature type="region of interest" description="Disordered" evidence="11">
    <location>
        <begin position="2180"/>
        <end position="2199"/>
    </location>
</feature>
<feature type="region of interest" description="Disordered" evidence="11">
    <location>
        <begin position="694"/>
        <end position="774"/>
    </location>
</feature>
<evidence type="ECO:0000256" key="4">
    <source>
        <dbReference type="ARBA" id="ARBA00022729"/>
    </source>
</evidence>
<keyword evidence="2" id="KW-0433">Leucine-rich repeat</keyword>
<reference evidence="15" key="1">
    <citation type="submission" date="2025-08" db="UniProtKB">
        <authorList>
            <consortium name="RefSeq"/>
        </authorList>
    </citation>
    <scope>IDENTIFICATION</scope>
</reference>
<dbReference type="PROSITE" id="PS50835">
    <property type="entry name" value="IG_LIKE"/>
    <property type="match status" value="11"/>
</dbReference>
<evidence type="ECO:0000313" key="15">
    <source>
        <dbReference type="RefSeq" id="XP_005723366.1"/>
    </source>
</evidence>
<feature type="region of interest" description="Disordered" evidence="11">
    <location>
        <begin position="2550"/>
        <end position="2575"/>
    </location>
</feature>
<evidence type="ECO:0000259" key="13">
    <source>
        <dbReference type="PROSITE" id="PS50835"/>
    </source>
</evidence>
<keyword evidence="5" id="KW-0677">Repeat</keyword>
<accession>A0A9Y3QY11</accession>
<feature type="domain" description="Ig-like" evidence="13">
    <location>
        <begin position="1973"/>
        <end position="2066"/>
    </location>
</feature>
<keyword evidence="4 12" id="KW-0732">Signal</keyword>
<feature type="domain" description="Ig-like" evidence="13">
    <location>
        <begin position="1868"/>
        <end position="1965"/>
    </location>
</feature>
<dbReference type="CDD" id="cd00096">
    <property type="entry name" value="Ig"/>
    <property type="match status" value="5"/>
</dbReference>
<keyword evidence="6" id="KW-1133">Transmembrane helix</keyword>
<feature type="chain" id="PRO_5041432317" evidence="12">
    <location>
        <begin position="29"/>
        <end position="2774"/>
    </location>
</feature>
<dbReference type="InterPro" id="IPR000483">
    <property type="entry name" value="Cys-rich_flank_reg_C"/>
</dbReference>
<dbReference type="InterPro" id="IPR050467">
    <property type="entry name" value="LRFN"/>
</dbReference>
<protein>
    <submittedName>
        <fullName evidence="15">Matrix-remodeling-associated protein 5-like</fullName>
    </submittedName>
</protein>
<feature type="compositionally biased region" description="Basic and acidic residues" evidence="11">
    <location>
        <begin position="754"/>
        <end position="764"/>
    </location>
</feature>
<evidence type="ECO:0000256" key="6">
    <source>
        <dbReference type="ARBA" id="ARBA00022989"/>
    </source>
</evidence>
<evidence type="ECO:0000256" key="10">
    <source>
        <dbReference type="ARBA" id="ARBA00023319"/>
    </source>
</evidence>
<dbReference type="SMART" id="SM00409">
    <property type="entry name" value="IG"/>
    <property type="match status" value="11"/>
</dbReference>
<feature type="region of interest" description="Disordered" evidence="11">
    <location>
        <begin position="1314"/>
        <end position="1334"/>
    </location>
</feature>
<feature type="compositionally biased region" description="Low complexity" evidence="11">
    <location>
        <begin position="1058"/>
        <end position="1072"/>
    </location>
</feature>
<dbReference type="Proteomes" id="UP000695023">
    <property type="component" value="Unplaced"/>
</dbReference>
<feature type="region of interest" description="Disordered" evidence="11">
    <location>
        <begin position="1056"/>
        <end position="1110"/>
    </location>
</feature>
<dbReference type="InterPro" id="IPR003599">
    <property type="entry name" value="Ig_sub"/>
</dbReference>
<feature type="compositionally biased region" description="Low complexity" evidence="11">
    <location>
        <begin position="1782"/>
        <end position="1804"/>
    </location>
</feature>